<evidence type="ECO:0000313" key="1">
    <source>
        <dbReference type="EMBL" id="VWL94154.1"/>
    </source>
</evidence>
<reference evidence="1 2" key="1">
    <citation type="submission" date="2019-10" db="EMBL/GenBank/DDBJ databases">
        <authorList>
            <person name="Wolf R A."/>
        </authorList>
    </citation>
    <scope>NUCLEOTIDE SEQUENCE [LARGE SCALE GENOMIC DNA]</scope>
    <source>
        <strain evidence="1">Collinsella_aerofaciens_AK_138A</strain>
    </source>
</reference>
<protein>
    <submittedName>
        <fullName evidence="1">Uncharacterized protein</fullName>
    </submittedName>
</protein>
<organism evidence="1 2">
    <name type="scientific">Collinsella aerofaciens</name>
    <dbReference type="NCBI Taxonomy" id="74426"/>
    <lineage>
        <taxon>Bacteria</taxon>
        <taxon>Bacillati</taxon>
        <taxon>Actinomycetota</taxon>
        <taxon>Coriobacteriia</taxon>
        <taxon>Coriobacteriales</taxon>
        <taxon>Coriobacteriaceae</taxon>
        <taxon>Collinsella</taxon>
    </lineage>
</organism>
<dbReference type="Proteomes" id="UP000330807">
    <property type="component" value="Unassembled WGS sequence"/>
</dbReference>
<gene>
    <name evidence="1" type="ORF">LMKDKBCB_01667</name>
</gene>
<name>A0A5K1IYX4_9ACTN</name>
<accession>A0A5K1IYX4</accession>
<dbReference type="AlphaFoldDB" id="A0A5K1IYX4"/>
<evidence type="ECO:0000313" key="2">
    <source>
        <dbReference type="Proteomes" id="UP000330807"/>
    </source>
</evidence>
<sequence length="77" mass="8324">MPLERRKKGKRSSQRLLARSEQFLKIALQRLALFGIDHCKGDTHRGCIGGRLLNLVGALAIAFPGSLPIGRAVQCGG</sequence>
<proteinExistence type="predicted"/>
<dbReference type="EMBL" id="CABWIH010000033">
    <property type="protein sequence ID" value="VWL94154.1"/>
    <property type="molecule type" value="Genomic_DNA"/>
</dbReference>